<dbReference type="AlphaFoldDB" id="A0A699KQL6"/>
<evidence type="ECO:0000313" key="2">
    <source>
        <dbReference type="EMBL" id="GFB01638.1"/>
    </source>
</evidence>
<feature type="region of interest" description="Disordered" evidence="1">
    <location>
        <begin position="172"/>
        <end position="193"/>
    </location>
</feature>
<accession>A0A699KQL6</accession>
<name>A0A699KQL6_TANCI</name>
<organism evidence="2">
    <name type="scientific">Tanacetum cinerariifolium</name>
    <name type="common">Dalmatian daisy</name>
    <name type="synonym">Chrysanthemum cinerariifolium</name>
    <dbReference type="NCBI Taxonomy" id="118510"/>
    <lineage>
        <taxon>Eukaryota</taxon>
        <taxon>Viridiplantae</taxon>
        <taxon>Streptophyta</taxon>
        <taxon>Embryophyta</taxon>
        <taxon>Tracheophyta</taxon>
        <taxon>Spermatophyta</taxon>
        <taxon>Magnoliopsida</taxon>
        <taxon>eudicotyledons</taxon>
        <taxon>Gunneridae</taxon>
        <taxon>Pentapetalae</taxon>
        <taxon>asterids</taxon>
        <taxon>campanulids</taxon>
        <taxon>Asterales</taxon>
        <taxon>Asteraceae</taxon>
        <taxon>Asteroideae</taxon>
        <taxon>Anthemideae</taxon>
        <taxon>Anthemidinae</taxon>
        <taxon>Tanacetum</taxon>
    </lineage>
</organism>
<dbReference type="EMBL" id="BKCJ010534143">
    <property type="protein sequence ID" value="GFB01638.1"/>
    <property type="molecule type" value="Genomic_DNA"/>
</dbReference>
<reference evidence="2" key="1">
    <citation type="journal article" date="2019" name="Sci. Rep.">
        <title>Draft genome of Tanacetum cinerariifolium, the natural source of mosquito coil.</title>
        <authorList>
            <person name="Yamashiro T."/>
            <person name="Shiraishi A."/>
            <person name="Satake H."/>
            <person name="Nakayama K."/>
        </authorList>
    </citation>
    <scope>NUCLEOTIDE SEQUENCE</scope>
</reference>
<proteinExistence type="predicted"/>
<evidence type="ECO:0000256" key="1">
    <source>
        <dbReference type="SAM" id="MobiDB-lite"/>
    </source>
</evidence>
<dbReference type="Pfam" id="PF14223">
    <property type="entry name" value="Retrotran_gag_2"/>
    <property type="match status" value="1"/>
</dbReference>
<comment type="caution">
    <text evidence="2">The sequence shown here is derived from an EMBL/GenBank/DDBJ whole genome shotgun (WGS) entry which is preliminary data.</text>
</comment>
<dbReference type="PANTHER" id="PTHR47592:SF29">
    <property type="entry name" value="ZINC FINGER, CCHC-TYPE"/>
    <property type="match status" value="1"/>
</dbReference>
<dbReference type="PANTHER" id="PTHR47592">
    <property type="entry name" value="PBF68 PROTEIN"/>
    <property type="match status" value="1"/>
</dbReference>
<feature type="non-terminal residue" evidence="2">
    <location>
        <position position="1"/>
    </location>
</feature>
<gene>
    <name evidence="2" type="ORF">Tci_673609</name>
</gene>
<protein>
    <submittedName>
        <fullName evidence="2">Zinc finger, CCHC-type</fullName>
    </submittedName>
</protein>
<sequence length="291" mass="34236">KVFTRLSDFCDHKFITKIEVSVIMTNEESVKDMTSKFDKLNETLKTTRKRMKWENDDYICCGHILNGMSDFLFDIYQNVESAKALWESLESKYMAEDASATKFFMSNLMNYKMVDTRPVMEQYHEMVRILRQYTQHNLMMDEAISVAVIVDKLPASWKEFKHGLKHKKEDMVERDEAQNSNNNKNKRKLKSGDDKFATKKGTITCWKCKRLVIRRRIVALVRAMMALVQMGLRILKSNKDDEVAWLDDSGATSHACKDLRWFQVCKSIEDGSFVKWETFQPNQSKKYDVFY</sequence>